<proteinExistence type="predicted"/>
<evidence type="ECO:0000313" key="3">
    <source>
        <dbReference type="Proteomes" id="UP000069902"/>
    </source>
</evidence>
<dbReference type="KEGG" id="pnl:PNK_1709"/>
<sequence length="58" mass="6668">MQVAPYKSVQSVFLPITFCFFIRSVTLLVRYRDRLLAIESPTGSVLLSKFKILSFINL</sequence>
<keyword evidence="1" id="KW-0812">Transmembrane</keyword>
<dbReference type="STRING" id="389348.PNK_1709"/>
<keyword evidence="3" id="KW-1185">Reference proteome</keyword>
<evidence type="ECO:0000313" key="2">
    <source>
        <dbReference type="EMBL" id="CUI17318.1"/>
    </source>
</evidence>
<accession>A0A0U5JHN7</accession>
<gene>
    <name evidence="2" type="ORF">PNK_1709</name>
</gene>
<dbReference type="InParanoid" id="A0A0U5JHN7"/>
<reference evidence="3" key="1">
    <citation type="submission" date="2015-09" db="EMBL/GenBank/DDBJ databases">
        <authorList>
            <person name="Bertelli C."/>
        </authorList>
    </citation>
    <scope>NUCLEOTIDE SEQUENCE [LARGE SCALE GENOMIC DNA]</scope>
    <source>
        <strain evidence="3">KNic</strain>
    </source>
</reference>
<dbReference type="AlphaFoldDB" id="A0A0U5JHN7"/>
<feature type="transmembrane region" description="Helical" evidence="1">
    <location>
        <begin position="12"/>
        <end position="31"/>
    </location>
</feature>
<organism evidence="2 3">
    <name type="scientific">Candidatus Protochlamydia naegleriophila</name>
    <dbReference type="NCBI Taxonomy" id="389348"/>
    <lineage>
        <taxon>Bacteria</taxon>
        <taxon>Pseudomonadati</taxon>
        <taxon>Chlamydiota</taxon>
        <taxon>Chlamydiia</taxon>
        <taxon>Parachlamydiales</taxon>
        <taxon>Parachlamydiaceae</taxon>
        <taxon>Candidatus Protochlamydia</taxon>
    </lineage>
</organism>
<protein>
    <submittedName>
        <fullName evidence="2">Hypothetical membrane protein</fullName>
    </submittedName>
</protein>
<dbReference type="PATRIC" id="fig|389348.3.peg.1924"/>
<evidence type="ECO:0000256" key="1">
    <source>
        <dbReference type="SAM" id="Phobius"/>
    </source>
</evidence>
<dbReference type="EMBL" id="LN879502">
    <property type="protein sequence ID" value="CUI17318.1"/>
    <property type="molecule type" value="Genomic_DNA"/>
</dbReference>
<name>A0A0U5JHN7_9BACT</name>
<keyword evidence="1" id="KW-1133">Transmembrane helix</keyword>
<dbReference type="Proteomes" id="UP000069902">
    <property type="component" value="Chromosome cPNK"/>
</dbReference>
<keyword evidence="1" id="KW-0472">Membrane</keyword>